<name>M9RFJ1_9RHOB</name>
<accession>M9RFJ1</accession>
<feature type="domain" description="HTH cro/C1-type" evidence="1">
    <location>
        <begin position="36"/>
        <end position="91"/>
    </location>
</feature>
<dbReference type="KEGG" id="oat:OAN307_c37450"/>
<dbReference type="PROSITE" id="PS50943">
    <property type="entry name" value="HTH_CROC1"/>
    <property type="match status" value="1"/>
</dbReference>
<dbReference type="Pfam" id="PF13560">
    <property type="entry name" value="HTH_31"/>
    <property type="match status" value="1"/>
</dbReference>
<dbReference type="SUPFAM" id="SSF47413">
    <property type="entry name" value="lambda repressor-like DNA-binding domains"/>
    <property type="match status" value="1"/>
</dbReference>
<evidence type="ECO:0000313" key="3">
    <source>
        <dbReference type="Proteomes" id="UP000005307"/>
    </source>
</evidence>
<gene>
    <name evidence="2" type="ORF">OAN307_c37450</name>
</gene>
<dbReference type="SMART" id="SM00530">
    <property type="entry name" value="HTH_XRE"/>
    <property type="match status" value="1"/>
</dbReference>
<dbReference type="InterPro" id="IPR001387">
    <property type="entry name" value="Cro/C1-type_HTH"/>
</dbReference>
<dbReference type="OrthoDB" id="7856875at2"/>
<dbReference type="AlphaFoldDB" id="M9RFJ1"/>
<dbReference type="HOGENOM" id="CLU_2233238_0_0_5"/>
<dbReference type="GO" id="GO:0003677">
    <property type="term" value="F:DNA binding"/>
    <property type="evidence" value="ECO:0007669"/>
    <property type="project" value="UniProtKB-KW"/>
</dbReference>
<protein>
    <submittedName>
        <fullName evidence="2">Putative DNA-binding protein</fullName>
    </submittedName>
</protein>
<dbReference type="CDD" id="cd00093">
    <property type="entry name" value="HTH_XRE"/>
    <property type="match status" value="1"/>
</dbReference>
<dbReference type="Gene3D" id="1.10.260.40">
    <property type="entry name" value="lambda repressor-like DNA-binding domains"/>
    <property type="match status" value="1"/>
</dbReference>
<dbReference type="EMBL" id="CP003740">
    <property type="protein sequence ID" value="AGI69201.1"/>
    <property type="molecule type" value="Genomic_DNA"/>
</dbReference>
<proteinExistence type="predicted"/>
<dbReference type="RefSeq" id="WP_015501151.1">
    <property type="nucleotide sequence ID" value="NC_020911.1"/>
</dbReference>
<evidence type="ECO:0000259" key="1">
    <source>
        <dbReference type="PROSITE" id="PS50943"/>
    </source>
</evidence>
<dbReference type="Proteomes" id="UP000005307">
    <property type="component" value="Chromosome"/>
</dbReference>
<dbReference type="InterPro" id="IPR010982">
    <property type="entry name" value="Lambda_DNA-bd_dom_sf"/>
</dbReference>
<organism evidence="2 3">
    <name type="scientific">Octadecabacter antarcticus 307</name>
    <dbReference type="NCBI Taxonomy" id="391626"/>
    <lineage>
        <taxon>Bacteria</taxon>
        <taxon>Pseudomonadati</taxon>
        <taxon>Pseudomonadota</taxon>
        <taxon>Alphaproteobacteria</taxon>
        <taxon>Rhodobacterales</taxon>
        <taxon>Roseobacteraceae</taxon>
        <taxon>Octadecabacter</taxon>
    </lineage>
</organism>
<keyword evidence="3" id="KW-1185">Reference proteome</keyword>
<reference evidence="2 3" key="1">
    <citation type="journal article" date="2013" name="PLoS ONE">
        <title>Poles Apart: Arctic and Antarctic Octadecabacter strains Share High Genome Plasticity and a New Type of Xanthorhodopsin.</title>
        <authorList>
            <person name="Vollmers J."/>
            <person name="Voget S."/>
            <person name="Dietrich S."/>
            <person name="Gollnow K."/>
            <person name="Smits M."/>
            <person name="Meyer K."/>
            <person name="Brinkhoff T."/>
            <person name="Simon M."/>
            <person name="Daniel R."/>
        </authorList>
    </citation>
    <scope>NUCLEOTIDE SEQUENCE [LARGE SCALE GENOMIC DNA]</scope>
    <source>
        <strain evidence="2 3">307</strain>
    </source>
</reference>
<sequence length="110" mass="12106">MSKKPVSFRERMEISRPYVVERQERNSRKSIVALQLRVLRDAQGMTQADVAQATGMTTVRIAQMESLVGAFPSIENLERFAVVCGGRIEVVISPGKADGPTDKPESSPSE</sequence>
<keyword evidence="2" id="KW-0238">DNA-binding</keyword>
<evidence type="ECO:0000313" key="2">
    <source>
        <dbReference type="EMBL" id="AGI69201.1"/>
    </source>
</evidence>